<evidence type="ECO:0000256" key="1">
    <source>
        <dbReference type="ARBA" id="ARBA00001946"/>
    </source>
</evidence>
<dbReference type="PANTHER" id="PTHR46470:SF2">
    <property type="entry name" value="GLYCERALDEHYDE 3-PHOSPHATE PHOSPHATASE"/>
    <property type="match status" value="1"/>
</dbReference>
<dbReference type="InterPro" id="IPR006439">
    <property type="entry name" value="HAD-SF_hydro_IA"/>
</dbReference>
<sequence length="235" mass="27263">MIKAVVFDVDDTMYDQQQPFKNAVNKVVPLVSDEDMHPLYIRFRHHSDENFPKVMAGEWTLEYMRAHRISQSLKDLDYPHITEEDGLFFQKVYEDELNNICLHDEVRKTLDFLKEKHVPMGIITNGPTDHQSKKLSQLQLANWIPTKNMIVSQATGFQKPEKEIFQLAAATFSMEPAETLYVGDNYDNDVLGAHRADWHSLWFNHRGRTIDTTPVSDIEISSFDQLLETMESVFA</sequence>
<reference evidence="5 8" key="2">
    <citation type="submission" date="2019-07" db="EMBL/GenBank/DDBJ databases">
        <title>Whole genome shotgun sequence of Enterococcus thailandicus NBRC 101867.</title>
        <authorList>
            <person name="Hosoyama A."/>
            <person name="Uohara A."/>
            <person name="Ohji S."/>
            <person name="Ichikawa N."/>
        </authorList>
    </citation>
    <scope>NUCLEOTIDE SEQUENCE [LARGE SCALE GENOMIC DNA]</scope>
    <source>
        <strain evidence="5 8">NBRC 101867</strain>
    </source>
</reference>
<evidence type="ECO:0000313" key="6">
    <source>
        <dbReference type="EMBL" id="OAQ56190.1"/>
    </source>
</evidence>
<evidence type="ECO:0000256" key="2">
    <source>
        <dbReference type="ARBA" id="ARBA00022723"/>
    </source>
</evidence>
<evidence type="ECO:0000313" key="8">
    <source>
        <dbReference type="Proteomes" id="UP000321361"/>
    </source>
</evidence>
<name>A0A179ETD5_ENTTH</name>
<comment type="cofactor">
    <cofactor evidence="1">
        <name>Mg(2+)</name>
        <dbReference type="ChEBI" id="CHEBI:18420"/>
    </cofactor>
</comment>
<keyword evidence="7" id="KW-1185">Reference proteome</keyword>
<evidence type="ECO:0000313" key="5">
    <source>
        <dbReference type="EMBL" id="GEK37730.1"/>
    </source>
</evidence>
<dbReference type="Gene3D" id="1.20.120.710">
    <property type="entry name" value="Haloacid dehalogenase hydrolase-like domain"/>
    <property type="match status" value="1"/>
</dbReference>
<proteinExistence type="predicted"/>
<dbReference type="GO" id="GO:0046872">
    <property type="term" value="F:metal ion binding"/>
    <property type="evidence" value="ECO:0007669"/>
    <property type="project" value="UniProtKB-KW"/>
</dbReference>
<dbReference type="AlphaFoldDB" id="A0A179ETD5"/>
<keyword evidence="2" id="KW-0479">Metal-binding</keyword>
<dbReference type="InterPro" id="IPR023214">
    <property type="entry name" value="HAD_sf"/>
</dbReference>
<dbReference type="SUPFAM" id="SSF56784">
    <property type="entry name" value="HAD-like"/>
    <property type="match status" value="1"/>
</dbReference>
<dbReference type="PRINTS" id="PR00413">
    <property type="entry name" value="HADHALOGNASE"/>
</dbReference>
<evidence type="ECO:0000313" key="7">
    <source>
        <dbReference type="Proteomes" id="UP000078516"/>
    </source>
</evidence>
<dbReference type="Proteomes" id="UP000078516">
    <property type="component" value="Unassembled WGS sequence"/>
</dbReference>
<dbReference type="Proteomes" id="UP000321361">
    <property type="component" value="Unassembled WGS sequence"/>
</dbReference>
<keyword evidence="3 6" id="KW-0378">Hydrolase</keyword>
<evidence type="ECO:0000256" key="4">
    <source>
        <dbReference type="ARBA" id="ARBA00022842"/>
    </source>
</evidence>
<dbReference type="EMBL" id="BJUG01000011">
    <property type="protein sequence ID" value="GEK37730.1"/>
    <property type="molecule type" value="Genomic_DNA"/>
</dbReference>
<dbReference type="OrthoDB" id="25198at2"/>
<dbReference type="SFLD" id="SFLDG01129">
    <property type="entry name" value="C1.5:_HAD__Beta-PGM__Phosphata"/>
    <property type="match status" value="1"/>
</dbReference>
<organism evidence="6 7">
    <name type="scientific">Enterococcus thailandicus</name>
    <dbReference type="NCBI Taxonomy" id="417368"/>
    <lineage>
        <taxon>Bacteria</taxon>
        <taxon>Bacillati</taxon>
        <taxon>Bacillota</taxon>
        <taxon>Bacilli</taxon>
        <taxon>Lactobacillales</taxon>
        <taxon>Enterococcaceae</taxon>
        <taxon>Enterococcus</taxon>
    </lineage>
</organism>
<dbReference type="SFLD" id="SFLDS00003">
    <property type="entry name" value="Haloacid_Dehalogenase"/>
    <property type="match status" value="1"/>
</dbReference>
<dbReference type="PATRIC" id="fig|417368.6.peg.2642"/>
<accession>A0A179ETD5</accession>
<dbReference type="Pfam" id="PF00702">
    <property type="entry name" value="Hydrolase"/>
    <property type="match status" value="1"/>
</dbReference>
<reference evidence="6 7" key="1">
    <citation type="submission" date="2016-04" db="EMBL/GenBank/DDBJ databases">
        <title>Draft genome of an Enterococcus thailandicus strain isolated from bovine feces.</title>
        <authorList>
            <person name="Beukers A.G."/>
            <person name="Zaheer R."/>
            <person name="Goji N."/>
            <person name="Cook S.R."/>
            <person name="Amoako K."/>
            <person name="Chaves A.V."/>
            <person name="Ward M.P."/>
            <person name="Mcallister T.A."/>
        </authorList>
    </citation>
    <scope>NUCLEOTIDE SEQUENCE [LARGE SCALE GENOMIC DNA]</scope>
    <source>
        <strain evidence="6 7">F0711D 46</strain>
    </source>
</reference>
<dbReference type="EMBL" id="LWMN01000011">
    <property type="protein sequence ID" value="OAQ56190.1"/>
    <property type="molecule type" value="Genomic_DNA"/>
</dbReference>
<keyword evidence="4" id="KW-0460">Magnesium</keyword>
<dbReference type="GO" id="GO:0016791">
    <property type="term" value="F:phosphatase activity"/>
    <property type="evidence" value="ECO:0007669"/>
    <property type="project" value="TreeGrafter"/>
</dbReference>
<evidence type="ECO:0000256" key="3">
    <source>
        <dbReference type="ARBA" id="ARBA00022801"/>
    </source>
</evidence>
<dbReference type="InterPro" id="IPR051400">
    <property type="entry name" value="HAD-like_hydrolase"/>
</dbReference>
<dbReference type="Gene3D" id="3.40.50.1000">
    <property type="entry name" value="HAD superfamily/HAD-like"/>
    <property type="match status" value="1"/>
</dbReference>
<gene>
    <name evidence="6" type="ORF">A6E74_05570</name>
    <name evidence="5" type="ORF">ETH01_20170</name>
</gene>
<dbReference type="GO" id="GO:0044281">
    <property type="term" value="P:small molecule metabolic process"/>
    <property type="evidence" value="ECO:0007669"/>
    <property type="project" value="UniProtKB-ARBA"/>
</dbReference>
<protein>
    <submittedName>
        <fullName evidence="6">HAD family hydrolase</fullName>
    </submittedName>
    <submittedName>
        <fullName evidence="5">Haloacid dehalogenase</fullName>
    </submittedName>
</protein>
<dbReference type="KEGG" id="eth:CK496_11045"/>
<dbReference type="PANTHER" id="PTHR46470">
    <property type="entry name" value="N-ACYLNEURAMINATE-9-PHOSPHATASE"/>
    <property type="match status" value="1"/>
</dbReference>
<dbReference type="RefSeq" id="WP_067483023.1">
    <property type="nucleotide sequence ID" value="NZ_BJUG01000011.1"/>
</dbReference>
<dbReference type="GeneID" id="77488171"/>
<dbReference type="NCBIfam" id="TIGR01549">
    <property type="entry name" value="HAD-SF-IA-v1"/>
    <property type="match status" value="1"/>
</dbReference>
<comment type="caution">
    <text evidence="6">The sequence shown here is derived from an EMBL/GenBank/DDBJ whole genome shotgun (WGS) entry which is preliminary data.</text>
</comment>
<dbReference type="InterPro" id="IPR036412">
    <property type="entry name" value="HAD-like_sf"/>
</dbReference>